<dbReference type="RefSeq" id="WP_080169088.1">
    <property type="nucleotide sequence ID" value="NZ_MXUX01000036.1"/>
</dbReference>
<protein>
    <submittedName>
        <fullName evidence="1">Uncharacterized protein</fullName>
    </submittedName>
</protein>
<sequence length="94" mass="10923">MPSEIVMYQKHDFPGEDAFIRIKIWRVNPNVPASQHNYKYSLVYVVDGVCMVRYDNEAGKGDHKHIGENEYPVSFSTLKDLIKQFRTDVTAMRS</sequence>
<dbReference type="EMBL" id="AAGFSO010000013">
    <property type="protein sequence ID" value="EBN4401998.1"/>
    <property type="molecule type" value="Genomic_DNA"/>
</dbReference>
<dbReference type="AlphaFoldDB" id="A0A5T8BE21"/>
<reference evidence="1" key="1">
    <citation type="submission" date="2018-07" db="EMBL/GenBank/DDBJ databases">
        <authorList>
            <consortium name="PulseNet: The National Subtyping Network for Foodborne Disease Surveillance"/>
            <person name="Tarr C.L."/>
            <person name="Trees E."/>
            <person name="Katz L.S."/>
            <person name="Carleton-Romer H.A."/>
            <person name="Stroika S."/>
            <person name="Kucerova Z."/>
            <person name="Roache K.F."/>
            <person name="Sabol A.L."/>
            <person name="Besser J."/>
            <person name="Gerner-Smidt P."/>
        </authorList>
    </citation>
    <scope>NUCLEOTIDE SEQUENCE</scope>
    <source>
        <strain evidence="1">PNUSAS044948</strain>
    </source>
</reference>
<accession>A0A5T8BE21</accession>
<name>A0A5T8BE21_SALER</name>
<dbReference type="Pfam" id="PF20126">
    <property type="entry name" value="TumE"/>
    <property type="match status" value="1"/>
</dbReference>
<evidence type="ECO:0000313" key="1">
    <source>
        <dbReference type="EMBL" id="EBN4401998.1"/>
    </source>
</evidence>
<organism evidence="1">
    <name type="scientific">Salmonella enterica</name>
    <name type="common">Salmonella choleraesuis</name>
    <dbReference type="NCBI Taxonomy" id="28901"/>
    <lineage>
        <taxon>Bacteria</taxon>
        <taxon>Pseudomonadati</taxon>
        <taxon>Pseudomonadota</taxon>
        <taxon>Gammaproteobacteria</taxon>
        <taxon>Enterobacterales</taxon>
        <taxon>Enterobacteriaceae</taxon>
        <taxon>Salmonella</taxon>
    </lineage>
</organism>
<dbReference type="InterPro" id="IPR045397">
    <property type="entry name" value="TumE-like"/>
</dbReference>
<proteinExistence type="predicted"/>
<comment type="caution">
    <text evidence="1">The sequence shown here is derived from an EMBL/GenBank/DDBJ whole genome shotgun (WGS) entry which is preliminary data.</text>
</comment>
<gene>
    <name evidence="1" type="ORF">DSA09_18230</name>
</gene>